<sequence>MKKFLLVALLALPALAQSQSLLDRVRQKAKARADQKIDQGIDRALDGAENAAAHEVKKGDAATGDGTPAKPAQPSTDQAAKSPATTFKSYSRYDFVPGEHIVYAEDFAEEVIGEFPVGWCTDNRGETVAIEGFDGRWLRLFKDGRFLSPYVKGLPANFTAEFDLVLHLPPNEMNSNFPLFNLHLLSVAPGDEKGRRYFGTARDASTDVRFAIAPYPDESSRISLFVDGPNNHYFSKEGKELPALGSLVDKRIHIALWVQKERLRLWINGEKIFDMPQALPEAAGFNRIGFSTGDSPYGEEATGYYVSHFRLAEGAPDLRTRLITEGRFSTSGILFDTGSDTIKPESAGVLAGIAQVLRENAAVRVKIVGHTDSDGDDAKNLSLSKARAAAVKAALSTQYGIDAARFETDGKGETQPAAPNTTAEGKAKNRRVEFIKR</sequence>
<dbReference type="SUPFAM" id="SSF103088">
    <property type="entry name" value="OmpA-like"/>
    <property type="match status" value="1"/>
</dbReference>
<dbReference type="InterPro" id="IPR036737">
    <property type="entry name" value="OmpA-like_sf"/>
</dbReference>
<dbReference type="CDD" id="cd07185">
    <property type="entry name" value="OmpA_C-like"/>
    <property type="match status" value="1"/>
</dbReference>
<dbReference type="PRINTS" id="PR01021">
    <property type="entry name" value="OMPADOMAIN"/>
</dbReference>
<feature type="region of interest" description="Disordered" evidence="5">
    <location>
        <begin position="52"/>
        <end position="83"/>
    </location>
</feature>
<protein>
    <submittedName>
        <fullName evidence="8">OmpA family protein</fullName>
    </submittedName>
</protein>
<reference evidence="8 9" key="1">
    <citation type="submission" date="2019-03" db="EMBL/GenBank/DDBJ databases">
        <authorList>
            <person name="Kim M.K.M."/>
        </authorList>
    </citation>
    <scope>NUCLEOTIDE SEQUENCE [LARGE SCALE GENOMIC DNA]</scope>
    <source>
        <strain evidence="8 9">17J68-15</strain>
    </source>
</reference>
<dbReference type="AlphaFoldDB" id="A0A4R4E553"/>
<feature type="domain" description="OmpA-like" evidence="7">
    <location>
        <begin position="322"/>
        <end position="437"/>
    </location>
</feature>
<evidence type="ECO:0000256" key="1">
    <source>
        <dbReference type="ARBA" id="ARBA00004442"/>
    </source>
</evidence>
<dbReference type="EMBL" id="SKFH01000010">
    <property type="protein sequence ID" value="TCZ72755.1"/>
    <property type="molecule type" value="Genomic_DNA"/>
</dbReference>
<evidence type="ECO:0000256" key="6">
    <source>
        <dbReference type="SAM" id="SignalP"/>
    </source>
</evidence>
<evidence type="ECO:0000256" key="5">
    <source>
        <dbReference type="SAM" id="MobiDB-lite"/>
    </source>
</evidence>
<gene>
    <name evidence="8" type="ORF">E0486_08215</name>
</gene>
<dbReference type="OrthoDB" id="9800869at2"/>
<evidence type="ECO:0000313" key="8">
    <source>
        <dbReference type="EMBL" id="TCZ72755.1"/>
    </source>
</evidence>
<dbReference type="InterPro" id="IPR006665">
    <property type="entry name" value="OmpA-like"/>
</dbReference>
<evidence type="ECO:0000256" key="4">
    <source>
        <dbReference type="PROSITE-ProRule" id="PRU00473"/>
    </source>
</evidence>
<feature type="chain" id="PRO_5020949517" evidence="6">
    <location>
        <begin position="17"/>
        <end position="437"/>
    </location>
</feature>
<accession>A0A4R4E553</accession>
<feature type="signal peptide" evidence="6">
    <location>
        <begin position="1"/>
        <end position="16"/>
    </location>
</feature>
<feature type="region of interest" description="Disordered" evidence="5">
    <location>
        <begin position="409"/>
        <end position="437"/>
    </location>
</feature>
<dbReference type="PROSITE" id="PS51123">
    <property type="entry name" value="OMPA_2"/>
    <property type="match status" value="1"/>
</dbReference>
<keyword evidence="9" id="KW-1185">Reference proteome</keyword>
<dbReference type="InterPro" id="IPR050330">
    <property type="entry name" value="Bact_OuterMem_StrucFunc"/>
</dbReference>
<dbReference type="RefSeq" id="WP_131851678.1">
    <property type="nucleotide sequence ID" value="NZ_SKFH01000010.1"/>
</dbReference>
<evidence type="ECO:0000256" key="2">
    <source>
        <dbReference type="ARBA" id="ARBA00023136"/>
    </source>
</evidence>
<evidence type="ECO:0000259" key="7">
    <source>
        <dbReference type="PROSITE" id="PS51123"/>
    </source>
</evidence>
<dbReference type="PANTHER" id="PTHR30329">
    <property type="entry name" value="STATOR ELEMENT OF FLAGELLAR MOTOR COMPLEX"/>
    <property type="match status" value="1"/>
</dbReference>
<dbReference type="Pfam" id="PF00691">
    <property type="entry name" value="OmpA"/>
    <property type="match status" value="1"/>
</dbReference>
<dbReference type="InterPro" id="IPR006664">
    <property type="entry name" value="OMP_bac"/>
</dbReference>
<comment type="caution">
    <text evidence="8">The sequence shown here is derived from an EMBL/GenBank/DDBJ whole genome shotgun (WGS) entry which is preliminary data.</text>
</comment>
<dbReference type="GO" id="GO:0009279">
    <property type="term" value="C:cell outer membrane"/>
    <property type="evidence" value="ECO:0007669"/>
    <property type="project" value="UniProtKB-SubCell"/>
</dbReference>
<proteinExistence type="predicted"/>
<name>A0A4R4E553_9BACT</name>
<feature type="compositionally biased region" description="Basic and acidic residues" evidence="5">
    <location>
        <begin position="425"/>
        <end position="437"/>
    </location>
</feature>
<dbReference type="PANTHER" id="PTHR30329:SF21">
    <property type="entry name" value="LIPOPROTEIN YIAD-RELATED"/>
    <property type="match status" value="1"/>
</dbReference>
<keyword evidence="3" id="KW-0998">Cell outer membrane</keyword>
<dbReference type="Proteomes" id="UP000295164">
    <property type="component" value="Unassembled WGS sequence"/>
</dbReference>
<evidence type="ECO:0000313" key="9">
    <source>
        <dbReference type="Proteomes" id="UP000295164"/>
    </source>
</evidence>
<dbReference type="Gene3D" id="3.30.1330.60">
    <property type="entry name" value="OmpA-like domain"/>
    <property type="match status" value="1"/>
</dbReference>
<comment type="subcellular location">
    <subcellularLocation>
        <location evidence="1">Cell outer membrane</location>
    </subcellularLocation>
</comment>
<feature type="compositionally biased region" description="Polar residues" evidence="5">
    <location>
        <begin position="73"/>
        <end position="83"/>
    </location>
</feature>
<keyword evidence="6" id="KW-0732">Signal</keyword>
<organism evidence="8 9">
    <name type="scientific">Flaviaesturariibacter aridisoli</name>
    <dbReference type="NCBI Taxonomy" id="2545761"/>
    <lineage>
        <taxon>Bacteria</taxon>
        <taxon>Pseudomonadati</taxon>
        <taxon>Bacteroidota</taxon>
        <taxon>Chitinophagia</taxon>
        <taxon>Chitinophagales</taxon>
        <taxon>Chitinophagaceae</taxon>
        <taxon>Flaviaestuariibacter</taxon>
    </lineage>
</organism>
<evidence type="ECO:0000256" key="3">
    <source>
        <dbReference type="ARBA" id="ARBA00023237"/>
    </source>
</evidence>
<keyword evidence="2 4" id="KW-0472">Membrane</keyword>